<sequence length="109" mass="12491">MFACVHHTDKNNNLRKILPDAKRNQKVVKKCNIQEGVFLKIHFIQKEGWVKSKGVKPKRPREDAEHSEECLGRQKQPRSSTDDCTCCDELNAKRQHLEDGSIPGVNAVR</sequence>
<evidence type="ECO:0000256" key="1">
    <source>
        <dbReference type="SAM" id="MobiDB-lite"/>
    </source>
</evidence>
<accession>A0A8I6TDC8</accession>
<dbReference type="Proteomes" id="UP000494040">
    <property type="component" value="Unassembled WGS sequence"/>
</dbReference>
<evidence type="ECO:0000313" key="3">
    <source>
        <dbReference type="Proteomes" id="UP000494040"/>
    </source>
</evidence>
<dbReference type="AlphaFoldDB" id="A0A8I6TDC8"/>
<proteinExistence type="predicted"/>
<name>A0A8I6TDC8_CIMLE</name>
<feature type="region of interest" description="Disordered" evidence="1">
    <location>
        <begin position="50"/>
        <end position="83"/>
    </location>
</feature>
<protein>
    <submittedName>
        <fullName evidence="2">Uncharacterized protein</fullName>
    </submittedName>
</protein>
<reference evidence="2" key="1">
    <citation type="submission" date="2022-01" db="UniProtKB">
        <authorList>
            <consortium name="EnsemblMetazoa"/>
        </authorList>
    </citation>
    <scope>IDENTIFICATION</scope>
</reference>
<evidence type="ECO:0000313" key="2">
    <source>
        <dbReference type="EnsemblMetazoa" id="XP_014246133.1"/>
    </source>
</evidence>
<dbReference type="EnsemblMetazoa" id="XM_014390647.2">
    <property type="protein sequence ID" value="XP_014246133.1"/>
    <property type="gene ID" value="LOC106664704"/>
</dbReference>
<organism evidence="2 3">
    <name type="scientific">Cimex lectularius</name>
    <name type="common">Bed bug</name>
    <name type="synonym">Acanthia lectularia</name>
    <dbReference type="NCBI Taxonomy" id="79782"/>
    <lineage>
        <taxon>Eukaryota</taxon>
        <taxon>Metazoa</taxon>
        <taxon>Ecdysozoa</taxon>
        <taxon>Arthropoda</taxon>
        <taxon>Hexapoda</taxon>
        <taxon>Insecta</taxon>
        <taxon>Pterygota</taxon>
        <taxon>Neoptera</taxon>
        <taxon>Paraneoptera</taxon>
        <taxon>Hemiptera</taxon>
        <taxon>Heteroptera</taxon>
        <taxon>Panheteroptera</taxon>
        <taxon>Cimicomorpha</taxon>
        <taxon>Cimicidae</taxon>
        <taxon>Cimex</taxon>
    </lineage>
</organism>
<feature type="compositionally biased region" description="Basic and acidic residues" evidence="1">
    <location>
        <begin position="60"/>
        <end position="72"/>
    </location>
</feature>
<dbReference type="RefSeq" id="XP_014246133.1">
    <property type="nucleotide sequence ID" value="XM_014390647.2"/>
</dbReference>
<dbReference type="GeneID" id="106664704"/>
<keyword evidence="3" id="KW-1185">Reference proteome</keyword>